<dbReference type="InterPro" id="IPR045062">
    <property type="entry name" value="Cyt_c_biogenesis_CcsA/CcmC"/>
</dbReference>
<feature type="transmembrane region" description="Helical" evidence="9">
    <location>
        <begin position="174"/>
        <end position="194"/>
    </location>
</feature>
<name>A0A5C6RHU9_9BACT</name>
<dbReference type="EMBL" id="VOOR01000057">
    <property type="protein sequence ID" value="TXB61475.1"/>
    <property type="molecule type" value="Genomic_DNA"/>
</dbReference>
<comment type="similarity">
    <text evidence="3">Belongs to the CcmC/CycZ/HelC family.</text>
</comment>
<evidence type="ECO:0000256" key="7">
    <source>
        <dbReference type="ARBA" id="ARBA00022989"/>
    </source>
</evidence>
<dbReference type="GO" id="GO:0005886">
    <property type="term" value="C:plasma membrane"/>
    <property type="evidence" value="ECO:0007669"/>
    <property type="project" value="TreeGrafter"/>
</dbReference>
<dbReference type="RefSeq" id="WP_147169128.1">
    <property type="nucleotide sequence ID" value="NZ_VOOR01000057.1"/>
</dbReference>
<evidence type="ECO:0000313" key="12">
    <source>
        <dbReference type="Proteomes" id="UP000321580"/>
    </source>
</evidence>
<evidence type="ECO:0000259" key="10">
    <source>
        <dbReference type="Pfam" id="PF01578"/>
    </source>
</evidence>
<keyword evidence="5 9" id="KW-0812">Transmembrane</keyword>
<dbReference type="GO" id="GO:0015232">
    <property type="term" value="F:heme transmembrane transporter activity"/>
    <property type="evidence" value="ECO:0007669"/>
    <property type="project" value="InterPro"/>
</dbReference>
<gene>
    <name evidence="11" type="ORF">FRY97_18850</name>
</gene>
<evidence type="ECO:0000256" key="3">
    <source>
        <dbReference type="ARBA" id="ARBA00005840"/>
    </source>
</evidence>
<evidence type="ECO:0000256" key="8">
    <source>
        <dbReference type="ARBA" id="ARBA00023136"/>
    </source>
</evidence>
<keyword evidence="12" id="KW-1185">Reference proteome</keyword>
<dbReference type="PANTHER" id="PTHR30071">
    <property type="entry name" value="HEME EXPORTER PROTEIN C"/>
    <property type="match status" value="1"/>
</dbReference>
<evidence type="ECO:0000256" key="6">
    <source>
        <dbReference type="ARBA" id="ARBA00022748"/>
    </source>
</evidence>
<evidence type="ECO:0000313" key="11">
    <source>
        <dbReference type="EMBL" id="TXB61475.1"/>
    </source>
</evidence>
<feature type="domain" description="Cytochrome c assembly protein" evidence="10">
    <location>
        <begin position="166"/>
        <end position="291"/>
    </location>
</feature>
<feature type="transmembrane region" description="Helical" evidence="9">
    <location>
        <begin position="271"/>
        <end position="288"/>
    </location>
</feature>
<evidence type="ECO:0000256" key="9">
    <source>
        <dbReference type="SAM" id="Phobius"/>
    </source>
</evidence>
<keyword evidence="6" id="KW-0201">Cytochrome c-type biogenesis</keyword>
<feature type="transmembrane region" description="Helical" evidence="9">
    <location>
        <begin position="238"/>
        <end position="259"/>
    </location>
</feature>
<evidence type="ECO:0000256" key="1">
    <source>
        <dbReference type="ARBA" id="ARBA00002442"/>
    </source>
</evidence>
<reference evidence="11 12" key="1">
    <citation type="submission" date="2019-08" db="EMBL/GenBank/DDBJ databases">
        <title>Genome of Phaeodactylibacter luteus.</title>
        <authorList>
            <person name="Bowman J.P."/>
        </authorList>
    </citation>
    <scope>NUCLEOTIDE SEQUENCE [LARGE SCALE GENOMIC DNA]</scope>
    <source>
        <strain evidence="11 12">KCTC 42180</strain>
    </source>
</reference>
<evidence type="ECO:0000256" key="2">
    <source>
        <dbReference type="ARBA" id="ARBA00004141"/>
    </source>
</evidence>
<dbReference type="PANTHER" id="PTHR30071:SF1">
    <property type="entry name" value="CYTOCHROME B_B6 PROTEIN-RELATED"/>
    <property type="match status" value="1"/>
</dbReference>
<evidence type="ECO:0000256" key="5">
    <source>
        <dbReference type="ARBA" id="ARBA00022692"/>
    </source>
</evidence>
<dbReference type="Pfam" id="PF01578">
    <property type="entry name" value="Cytochrom_C_asm"/>
    <property type="match status" value="1"/>
</dbReference>
<dbReference type="InterPro" id="IPR003557">
    <property type="entry name" value="Cyt_c_biogenesis_CcmC"/>
</dbReference>
<dbReference type="AlphaFoldDB" id="A0A5C6RHU9"/>
<comment type="subcellular location">
    <subcellularLocation>
        <location evidence="2">Membrane</location>
        <topology evidence="2">Multi-pass membrane protein</topology>
    </subcellularLocation>
</comment>
<evidence type="ECO:0000256" key="4">
    <source>
        <dbReference type="ARBA" id="ARBA00016463"/>
    </source>
</evidence>
<feature type="transmembrane region" description="Helical" evidence="9">
    <location>
        <begin position="206"/>
        <end position="226"/>
    </location>
</feature>
<dbReference type="PRINTS" id="PR01386">
    <property type="entry name" value="CCMCBIOGNSIS"/>
</dbReference>
<organism evidence="11 12">
    <name type="scientific">Phaeodactylibacter luteus</name>
    <dbReference type="NCBI Taxonomy" id="1564516"/>
    <lineage>
        <taxon>Bacteria</taxon>
        <taxon>Pseudomonadati</taxon>
        <taxon>Bacteroidota</taxon>
        <taxon>Saprospiria</taxon>
        <taxon>Saprospirales</taxon>
        <taxon>Haliscomenobacteraceae</taxon>
        <taxon>Phaeodactylibacter</taxon>
    </lineage>
</organism>
<keyword evidence="8 9" id="KW-0472">Membrane</keyword>
<keyword evidence="7 9" id="KW-1133">Transmembrane helix</keyword>
<dbReference type="InterPro" id="IPR002541">
    <property type="entry name" value="Cyt_c_assembly"/>
</dbReference>
<dbReference type="GO" id="GO:0020037">
    <property type="term" value="F:heme binding"/>
    <property type="evidence" value="ECO:0007669"/>
    <property type="project" value="InterPro"/>
</dbReference>
<dbReference type="OrthoDB" id="9814290at2"/>
<sequence>MKKHWWKIAGVAILIYVFLAGLLAPVSPGIVKVSPGSLSTGDTAVLQVTGYNSNYASGEAPRAWLKLDNERAIAAQDITVEDDRHLRAAFQIPAFLPVGRKVQDFTLVIDSKADGTAVLPSAVFVTQDSIDAARGQQQWQNAAISHLHEEWRFDYPFRNILAETIRNTYFHVPLWFAMVFIFMGSVLFSVRYLRGGSLEADCRAQSFTRVGILFGILGLATGAIWAKNTWGAYWSGDVKQNMTAIALLIYLAYFILRGVFEDPDKKARVSAVYNIFAFAALIPLIYVIPRLTDSLHPGAGGNPAFGGEDLDNTMRMVFYPAIIGWTLLGFWMANLSYRMEKIRLKWLEVL</sequence>
<protein>
    <recommendedName>
        <fullName evidence="4">Heme exporter protein C</fullName>
    </recommendedName>
</protein>
<comment type="function">
    <text evidence="1">Required for the export of heme to the periplasm for the biogenesis of c-type cytochromes.</text>
</comment>
<proteinExistence type="inferred from homology"/>
<feature type="transmembrane region" description="Helical" evidence="9">
    <location>
        <begin position="317"/>
        <end position="337"/>
    </location>
</feature>
<dbReference type="Proteomes" id="UP000321580">
    <property type="component" value="Unassembled WGS sequence"/>
</dbReference>
<dbReference type="GO" id="GO:0017004">
    <property type="term" value="P:cytochrome complex assembly"/>
    <property type="evidence" value="ECO:0007669"/>
    <property type="project" value="UniProtKB-KW"/>
</dbReference>
<accession>A0A5C6RHU9</accession>
<comment type="caution">
    <text evidence="11">The sequence shown here is derived from an EMBL/GenBank/DDBJ whole genome shotgun (WGS) entry which is preliminary data.</text>
</comment>